<dbReference type="Pfam" id="PF06082">
    <property type="entry name" value="YjbH"/>
    <property type="match status" value="1"/>
</dbReference>
<name>A0A1I7E278_9RHOB</name>
<organism evidence="2 3">
    <name type="scientific">Sedimentitalea nanhaiensis</name>
    <dbReference type="NCBI Taxonomy" id="999627"/>
    <lineage>
        <taxon>Bacteria</taxon>
        <taxon>Pseudomonadati</taxon>
        <taxon>Pseudomonadota</taxon>
        <taxon>Alphaproteobacteria</taxon>
        <taxon>Rhodobacterales</taxon>
        <taxon>Paracoccaceae</taxon>
        <taxon>Sedimentitalea</taxon>
    </lineage>
</organism>
<evidence type="ECO:0000256" key="1">
    <source>
        <dbReference type="SAM" id="MobiDB-lite"/>
    </source>
</evidence>
<protein>
    <submittedName>
        <fullName evidence="2">Exopolysaccharide biosynthesis protein YbjH</fullName>
    </submittedName>
</protein>
<dbReference type="RefSeq" id="WP_245601338.1">
    <property type="nucleotide sequence ID" value="NZ_FPAW01000041.1"/>
</dbReference>
<gene>
    <name evidence="2" type="ORF">SAMN05216236_14135</name>
</gene>
<dbReference type="Proteomes" id="UP000182466">
    <property type="component" value="Unassembled WGS sequence"/>
</dbReference>
<dbReference type="InterPro" id="IPR010344">
    <property type="entry name" value="YbjH"/>
</dbReference>
<accession>A0A1I7E278</accession>
<feature type="region of interest" description="Disordered" evidence="1">
    <location>
        <begin position="319"/>
        <end position="341"/>
    </location>
</feature>
<sequence length="749" mass="81972">MFFHAFFPVHKNVLFRRLVRVSARPLARRAGAGLAALVLLGGTGAAQDGPAAAAEPLVVPLPPPSLNFYGSPGIIDMPSAEMLPDGQFTTGISTFGGQTRYNLTFQATPWMSASFRYNSIQDWNMGGFNTYYDRSFDVRFRLLQEGLYRPEITLGLQDFVGTGIYAGEYVVATKTFATPSWGARGGARRDGQLKLTAGIGWGRLGSYGSIGSSGSRPTYDPNSEGGEPAYDQWFRGPYAPFAGIEWRPNEKLGLKLEYSSDDYVTETQDASVFDRKSPFNFGVEYQVSQRTRLGAYYMYGSEVGVNLQVQLNPKAPVTPMRAKAPQPVPQRPPRSANPAVWDTGWATSESVKLQLRDLLDPELRADGLVLESLTLGADSAELRFRNLQYMSYANAVGRAARAMSRVMPASVETFRLVPLSGGMALSATTVRRSDLEALEFDGNATDALLAVTAFTDAPAQTGTAIPASDLYPDASWSLAPYFSPSYFDPDQPFRLDVGVALRGSYQPAPGWIISGNIRQRIAGNVKGGPASNSKLPHVRTDQVEYAQYDTTLNNLFVAKQWRPGRNLYARATAGYLETMYGGVSGEVLWKPVASPLALGVEANYVVKRDFDQLFGFQEYDVFTGHATAYYEFGGGFMGQVGVGRYLAGDVGATVRLERRFDNGWVVGAFATKTNVSAEEFGEGSFDKGIMFRIPVGWFLGKPSRQAFGTTIRPVQRDGGQMVSVPGRLYGQVRTAHRAALKEQWARVWE</sequence>
<keyword evidence="3" id="KW-1185">Reference proteome</keyword>
<evidence type="ECO:0000313" key="3">
    <source>
        <dbReference type="Proteomes" id="UP000182466"/>
    </source>
</evidence>
<reference evidence="2 3" key="1">
    <citation type="submission" date="2016-10" db="EMBL/GenBank/DDBJ databases">
        <authorList>
            <person name="de Groot N.N."/>
        </authorList>
    </citation>
    <scope>NUCLEOTIDE SEQUENCE [LARGE SCALE GENOMIC DNA]</scope>
    <source>
        <strain evidence="2 3">CGMCC 1.10959</strain>
    </source>
</reference>
<dbReference type="STRING" id="999627.SAMN05216236_14135"/>
<dbReference type="AlphaFoldDB" id="A0A1I7E278"/>
<proteinExistence type="predicted"/>
<dbReference type="EMBL" id="FPAW01000041">
    <property type="protein sequence ID" value="SFU18019.1"/>
    <property type="molecule type" value="Genomic_DNA"/>
</dbReference>
<evidence type="ECO:0000313" key="2">
    <source>
        <dbReference type="EMBL" id="SFU18019.1"/>
    </source>
</evidence>